<evidence type="ECO:0000256" key="2">
    <source>
        <dbReference type="ARBA" id="ARBA00016549"/>
    </source>
</evidence>
<dbReference type="Proteomes" id="UP000637980">
    <property type="component" value="Unassembled WGS sequence"/>
</dbReference>
<accession>A0ABQ3EIN5</accession>
<dbReference type="PANTHER" id="PTHR33254:SF4">
    <property type="entry name" value="4-HYDROXY-4-METHYL-2-OXOGLUTARATE ALDOLASE 3-RELATED"/>
    <property type="match status" value="1"/>
</dbReference>
<evidence type="ECO:0000313" key="5">
    <source>
        <dbReference type="EMBL" id="GHB38949.1"/>
    </source>
</evidence>
<dbReference type="PANTHER" id="PTHR33254">
    <property type="entry name" value="4-HYDROXY-4-METHYL-2-OXOGLUTARATE ALDOLASE 3-RELATED"/>
    <property type="match status" value="1"/>
</dbReference>
<evidence type="ECO:0000256" key="3">
    <source>
        <dbReference type="ARBA" id="ARBA00029596"/>
    </source>
</evidence>
<dbReference type="SUPFAM" id="SSF89562">
    <property type="entry name" value="RraA-like"/>
    <property type="match status" value="1"/>
</dbReference>
<dbReference type="CDD" id="cd16841">
    <property type="entry name" value="RraA_family"/>
    <property type="match status" value="1"/>
</dbReference>
<reference evidence="6" key="1">
    <citation type="journal article" date="2019" name="Int. J. Syst. Evol. Microbiol.">
        <title>The Global Catalogue of Microorganisms (GCM) 10K type strain sequencing project: providing services to taxonomists for standard genome sequencing and annotation.</title>
        <authorList>
            <consortium name="The Broad Institute Genomics Platform"/>
            <consortium name="The Broad Institute Genome Sequencing Center for Infectious Disease"/>
            <person name="Wu L."/>
            <person name="Ma J."/>
        </authorList>
    </citation>
    <scope>NUCLEOTIDE SEQUENCE [LARGE SCALE GENOMIC DNA]</scope>
    <source>
        <strain evidence="6">KCTC 12861</strain>
    </source>
</reference>
<sequence>MMHAAIYEAPRGSVVVLDAGDDKFAVAGGNVCAVAKQRGIAGFIIDGVIRDIAEIRDMEFPVYARGVVPKPGKKAKLGELGGSVTCGGITVQTGDIVVADEDGVVIIAWDEAVRVFEQTRKKVEQERNQSLEEWQGTHSRKIRELVSELRARSQAGALL</sequence>
<name>A0ABQ3EIN5_9HYPH</name>
<evidence type="ECO:0000256" key="4">
    <source>
        <dbReference type="ARBA" id="ARBA00030169"/>
    </source>
</evidence>
<protein>
    <recommendedName>
        <fullName evidence="2">Putative 4-hydroxy-4-methyl-2-oxoglutarate aldolase</fullName>
    </recommendedName>
    <alternativeName>
        <fullName evidence="3">Regulator of ribonuclease activity homolog</fullName>
    </alternativeName>
    <alternativeName>
        <fullName evidence="4">RraA-like protein</fullName>
    </alternativeName>
</protein>
<dbReference type="InterPro" id="IPR036704">
    <property type="entry name" value="RraA/RraA-like_sf"/>
</dbReference>
<comment type="caution">
    <text evidence="5">The sequence shown here is derived from an EMBL/GenBank/DDBJ whole genome shotgun (WGS) entry which is preliminary data.</text>
</comment>
<dbReference type="Pfam" id="PF03737">
    <property type="entry name" value="RraA-like"/>
    <property type="match status" value="1"/>
</dbReference>
<keyword evidence="6" id="KW-1185">Reference proteome</keyword>
<comment type="cofactor">
    <cofactor evidence="1">
        <name>a divalent metal cation</name>
        <dbReference type="ChEBI" id="CHEBI:60240"/>
    </cofactor>
</comment>
<dbReference type="EMBL" id="BMXE01000005">
    <property type="protein sequence ID" value="GHB38949.1"/>
    <property type="molecule type" value="Genomic_DNA"/>
</dbReference>
<organism evidence="5 6">
    <name type="scientific">Pseudovibrio japonicus</name>
    <dbReference type="NCBI Taxonomy" id="366534"/>
    <lineage>
        <taxon>Bacteria</taxon>
        <taxon>Pseudomonadati</taxon>
        <taxon>Pseudomonadota</taxon>
        <taxon>Alphaproteobacteria</taxon>
        <taxon>Hyphomicrobiales</taxon>
        <taxon>Stappiaceae</taxon>
        <taxon>Pseudovibrio</taxon>
    </lineage>
</organism>
<evidence type="ECO:0000256" key="1">
    <source>
        <dbReference type="ARBA" id="ARBA00001968"/>
    </source>
</evidence>
<gene>
    <name evidence="5" type="ORF">GCM10007094_30530</name>
</gene>
<proteinExistence type="predicted"/>
<dbReference type="Gene3D" id="3.50.30.40">
    <property type="entry name" value="Ribonuclease E inhibitor RraA/RraA-like"/>
    <property type="match status" value="1"/>
</dbReference>
<dbReference type="InterPro" id="IPR005493">
    <property type="entry name" value="RraA/RraA-like"/>
</dbReference>
<evidence type="ECO:0000313" key="6">
    <source>
        <dbReference type="Proteomes" id="UP000637980"/>
    </source>
</evidence>